<dbReference type="PANTHER" id="PTHR33693:SF1">
    <property type="entry name" value="TYPE-4 URACIL-DNA GLYCOSYLASE"/>
    <property type="match status" value="1"/>
</dbReference>
<dbReference type="GO" id="GO:0004844">
    <property type="term" value="F:uracil DNA N-glycosylase activity"/>
    <property type="evidence" value="ECO:0007669"/>
    <property type="project" value="UniProtKB-EC"/>
</dbReference>
<dbReference type="EMBL" id="UINC01025795">
    <property type="protein sequence ID" value="SVB02047.1"/>
    <property type="molecule type" value="Genomic_DNA"/>
</dbReference>
<evidence type="ECO:0000256" key="1">
    <source>
        <dbReference type="ARBA" id="ARBA00001400"/>
    </source>
</evidence>
<evidence type="ECO:0000256" key="4">
    <source>
        <dbReference type="ARBA" id="ARBA00019403"/>
    </source>
</evidence>
<dbReference type="GO" id="GO:0051539">
    <property type="term" value="F:4 iron, 4 sulfur cluster binding"/>
    <property type="evidence" value="ECO:0007669"/>
    <property type="project" value="UniProtKB-KW"/>
</dbReference>
<evidence type="ECO:0000259" key="12">
    <source>
        <dbReference type="SMART" id="SM00986"/>
    </source>
</evidence>
<evidence type="ECO:0000256" key="11">
    <source>
        <dbReference type="ARBA" id="ARBA00023204"/>
    </source>
</evidence>
<sequence>MDSIKALEQAVATCTDCSLCETRTYSVPGEGPEKSDILLIGEGPGFHEDQQGRPFVGPSGKLLSDLLSLIGLARSDVYIANIVKCRPPNNRDPLPEEIKACRKYLDQQIRLLDPKVIVTLGRFSLIRFLPQETISKVHGRSHSWGHRNIFPMYHPAAALHRGNLRPVLEEDMWKLRELLQSMQAEVAQEDVGEVLTEPKQLKML</sequence>
<dbReference type="NCBIfam" id="TIGR00758">
    <property type="entry name" value="UDG_fam4"/>
    <property type="match status" value="1"/>
</dbReference>
<evidence type="ECO:0000313" key="13">
    <source>
        <dbReference type="EMBL" id="SVB02047.1"/>
    </source>
</evidence>
<dbReference type="InterPro" id="IPR005122">
    <property type="entry name" value="Uracil-DNA_glycosylase-like"/>
</dbReference>
<dbReference type="Pfam" id="PF03167">
    <property type="entry name" value="UDG"/>
    <property type="match status" value="1"/>
</dbReference>
<name>A0A382AM31_9ZZZZ</name>
<evidence type="ECO:0000256" key="6">
    <source>
        <dbReference type="ARBA" id="ARBA00022723"/>
    </source>
</evidence>
<dbReference type="GO" id="GO:0006281">
    <property type="term" value="P:DNA repair"/>
    <property type="evidence" value="ECO:0007669"/>
    <property type="project" value="UniProtKB-KW"/>
</dbReference>
<keyword evidence="5" id="KW-0004">4Fe-4S</keyword>
<reference evidence="13" key="1">
    <citation type="submission" date="2018-05" db="EMBL/GenBank/DDBJ databases">
        <authorList>
            <person name="Lanie J.A."/>
            <person name="Ng W.-L."/>
            <person name="Kazmierczak K.M."/>
            <person name="Andrzejewski T.M."/>
            <person name="Davidsen T.M."/>
            <person name="Wayne K.J."/>
            <person name="Tettelin H."/>
            <person name="Glass J.I."/>
            <person name="Rusch D."/>
            <person name="Podicherti R."/>
            <person name="Tsui H.-C.T."/>
            <person name="Winkler M.E."/>
        </authorList>
    </citation>
    <scope>NUCLEOTIDE SEQUENCE</scope>
</reference>
<dbReference type="InterPro" id="IPR051536">
    <property type="entry name" value="UDG_Type-4/5"/>
</dbReference>
<keyword evidence="7" id="KW-0227">DNA damage</keyword>
<evidence type="ECO:0000256" key="10">
    <source>
        <dbReference type="ARBA" id="ARBA00023014"/>
    </source>
</evidence>
<dbReference type="PANTHER" id="PTHR33693">
    <property type="entry name" value="TYPE-5 URACIL-DNA GLYCOSYLASE"/>
    <property type="match status" value="1"/>
</dbReference>
<comment type="catalytic activity">
    <reaction evidence="1">
        <text>Hydrolyzes single-stranded DNA or mismatched double-stranded DNA and polynucleotides, releasing free uracil.</text>
        <dbReference type="EC" id="3.2.2.27"/>
    </reaction>
</comment>
<evidence type="ECO:0000256" key="7">
    <source>
        <dbReference type="ARBA" id="ARBA00022763"/>
    </source>
</evidence>
<accession>A0A382AM31</accession>
<keyword evidence="6" id="KW-0479">Metal-binding</keyword>
<keyword evidence="10" id="KW-0411">Iron-sulfur</keyword>
<feature type="domain" description="Uracil-DNA glycosylase-like" evidence="12">
    <location>
        <begin position="28"/>
        <end position="176"/>
    </location>
</feature>
<keyword evidence="9" id="KW-0408">Iron</keyword>
<evidence type="ECO:0000256" key="5">
    <source>
        <dbReference type="ARBA" id="ARBA00022485"/>
    </source>
</evidence>
<protein>
    <recommendedName>
        <fullName evidence="4">Type-4 uracil-DNA glycosylase</fullName>
        <ecNumber evidence="3">3.2.2.27</ecNumber>
    </recommendedName>
</protein>
<keyword evidence="8" id="KW-0378">Hydrolase</keyword>
<proteinExistence type="inferred from homology"/>
<evidence type="ECO:0000256" key="8">
    <source>
        <dbReference type="ARBA" id="ARBA00022801"/>
    </source>
</evidence>
<dbReference type="InterPro" id="IPR005273">
    <property type="entry name" value="Ura-DNA_glyco_family4"/>
</dbReference>
<evidence type="ECO:0000256" key="2">
    <source>
        <dbReference type="ARBA" id="ARBA00006521"/>
    </source>
</evidence>
<evidence type="ECO:0000256" key="3">
    <source>
        <dbReference type="ARBA" id="ARBA00012030"/>
    </source>
</evidence>
<dbReference type="GO" id="GO:0046872">
    <property type="term" value="F:metal ion binding"/>
    <property type="evidence" value="ECO:0007669"/>
    <property type="project" value="UniProtKB-KW"/>
</dbReference>
<keyword evidence="11" id="KW-0234">DNA repair</keyword>
<gene>
    <name evidence="13" type="ORF">METZ01_LOCUS154901</name>
</gene>
<dbReference type="CDD" id="cd10030">
    <property type="entry name" value="UDG-F4_TTUDGA_SPO1dp_like"/>
    <property type="match status" value="1"/>
</dbReference>
<dbReference type="AlphaFoldDB" id="A0A382AM31"/>
<evidence type="ECO:0000256" key="9">
    <source>
        <dbReference type="ARBA" id="ARBA00023004"/>
    </source>
</evidence>
<dbReference type="InterPro" id="IPR036895">
    <property type="entry name" value="Uracil-DNA_glycosylase-like_sf"/>
</dbReference>
<dbReference type="SMART" id="SM00987">
    <property type="entry name" value="UreE_C"/>
    <property type="match status" value="1"/>
</dbReference>
<comment type="similarity">
    <text evidence="2">Belongs to the uracil-DNA glycosylase (UDG) superfamily. Type 4 (UDGa) family.</text>
</comment>
<dbReference type="SMART" id="SM00986">
    <property type="entry name" value="UDG"/>
    <property type="match status" value="1"/>
</dbReference>
<organism evidence="13">
    <name type="scientific">marine metagenome</name>
    <dbReference type="NCBI Taxonomy" id="408172"/>
    <lineage>
        <taxon>unclassified sequences</taxon>
        <taxon>metagenomes</taxon>
        <taxon>ecological metagenomes</taxon>
    </lineage>
</organism>
<dbReference type="SUPFAM" id="SSF52141">
    <property type="entry name" value="Uracil-DNA glycosylase-like"/>
    <property type="match status" value="1"/>
</dbReference>
<dbReference type="Gene3D" id="3.40.470.10">
    <property type="entry name" value="Uracil-DNA glycosylase-like domain"/>
    <property type="match status" value="1"/>
</dbReference>
<dbReference type="EC" id="3.2.2.27" evidence="3"/>